<dbReference type="VEuPathDB" id="FungiDB:CC1G_13278"/>
<dbReference type="InParanoid" id="A8P5Z4"/>
<proteinExistence type="predicted"/>
<protein>
    <submittedName>
        <fullName evidence="2">Uncharacterized protein</fullName>
    </submittedName>
</protein>
<feature type="compositionally biased region" description="Low complexity" evidence="1">
    <location>
        <begin position="83"/>
        <end position="92"/>
    </location>
</feature>
<dbReference type="EMBL" id="AACS02000005">
    <property type="protein sequence ID" value="EAU82759.2"/>
    <property type="molecule type" value="Genomic_DNA"/>
</dbReference>
<evidence type="ECO:0000256" key="1">
    <source>
        <dbReference type="SAM" id="MobiDB-lite"/>
    </source>
</evidence>
<organism evidence="2 3">
    <name type="scientific">Coprinopsis cinerea (strain Okayama-7 / 130 / ATCC MYA-4618 / FGSC 9003)</name>
    <name type="common">Inky cap fungus</name>
    <name type="synonym">Hormographiella aspergillata</name>
    <dbReference type="NCBI Taxonomy" id="240176"/>
    <lineage>
        <taxon>Eukaryota</taxon>
        <taxon>Fungi</taxon>
        <taxon>Dikarya</taxon>
        <taxon>Basidiomycota</taxon>
        <taxon>Agaricomycotina</taxon>
        <taxon>Agaricomycetes</taxon>
        <taxon>Agaricomycetidae</taxon>
        <taxon>Agaricales</taxon>
        <taxon>Agaricineae</taxon>
        <taxon>Psathyrellaceae</taxon>
        <taxon>Coprinopsis</taxon>
    </lineage>
</organism>
<dbReference type="AlphaFoldDB" id="A8P5Z4"/>
<dbReference type="GeneID" id="6015659"/>
<evidence type="ECO:0000313" key="2">
    <source>
        <dbReference type="EMBL" id="EAU82759.2"/>
    </source>
</evidence>
<feature type="region of interest" description="Disordered" evidence="1">
    <location>
        <begin position="74"/>
        <end position="115"/>
    </location>
</feature>
<dbReference type="Proteomes" id="UP000001861">
    <property type="component" value="Unassembled WGS sequence"/>
</dbReference>
<feature type="compositionally biased region" description="Polar residues" evidence="1">
    <location>
        <begin position="1"/>
        <end position="15"/>
    </location>
</feature>
<evidence type="ECO:0000313" key="3">
    <source>
        <dbReference type="Proteomes" id="UP000001861"/>
    </source>
</evidence>
<feature type="compositionally biased region" description="Polar residues" evidence="1">
    <location>
        <begin position="175"/>
        <end position="205"/>
    </location>
</feature>
<accession>A8P5Z4</accession>
<dbReference type="KEGG" id="cci:CC1G_13278"/>
<feature type="region of interest" description="Disordered" evidence="1">
    <location>
        <begin position="133"/>
        <end position="205"/>
    </location>
</feature>
<sequence>MASNRINDVPNNSSAFLPAPGMNPSDGGRPIHFGFFGGHPMDVNVDAGWEGATLHNGFHPRFKADELTTMTPVAGGVRDDNNSADASGSAAGPERKHPSMTPAGQGNVRSQILSDSKDDDIISISSYEDDGAKHCHIPGDSTYRAPGASRSRIKDVPNSDFTRVTRSKGLGLDFDTSTSHPDVSTFASSHTRTLDSPNVFSRTAT</sequence>
<dbReference type="RefSeq" id="XP_001839055.2">
    <property type="nucleotide sequence ID" value="XM_001839003.2"/>
</dbReference>
<dbReference type="HOGENOM" id="CLU_1337450_0_0_1"/>
<name>A8P5Z4_COPC7</name>
<feature type="region of interest" description="Disordered" evidence="1">
    <location>
        <begin position="1"/>
        <end position="23"/>
    </location>
</feature>
<comment type="caution">
    <text evidence="2">The sequence shown here is derived from an EMBL/GenBank/DDBJ whole genome shotgun (WGS) entry which is preliminary data.</text>
</comment>
<keyword evidence="3" id="KW-1185">Reference proteome</keyword>
<gene>
    <name evidence="2" type="ORF">CC1G_13278</name>
</gene>
<reference evidence="2 3" key="1">
    <citation type="journal article" date="2010" name="Proc. Natl. Acad. Sci. U.S.A.">
        <title>Insights into evolution of multicellular fungi from the assembled chromosomes of the mushroom Coprinopsis cinerea (Coprinus cinereus).</title>
        <authorList>
            <person name="Stajich J.E."/>
            <person name="Wilke S.K."/>
            <person name="Ahren D."/>
            <person name="Au C.H."/>
            <person name="Birren B.W."/>
            <person name="Borodovsky M."/>
            <person name="Burns C."/>
            <person name="Canback B."/>
            <person name="Casselton L.A."/>
            <person name="Cheng C.K."/>
            <person name="Deng J."/>
            <person name="Dietrich F.S."/>
            <person name="Fargo D.C."/>
            <person name="Farman M.L."/>
            <person name="Gathman A.C."/>
            <person name="Goldberg J."/>
            <person name="Guigo R."/>
            <person name="Hoegger P.J."/>
            <person name="Hooker J.B."/>
            <person name="Huggins A."/>
            <person name="James T.Y."/>
            <person name="Kamada T."/>
            <person name="Kilaru S."/>
            <person name="Kodira C."/>
            <person name="Kues U."/>
            <person name="Kupfer D."/>
            <person name="Kwan H.S."/>
            <person name="Lomsadze A."/>
            <person name="Li W."/>
            <person name="Lilly W.W."/>
            <person name="Ma L.J."/>
            <person name="Mackey A.J."/>
            <person name="Manning G."/>
            <person name="Martin F."/>
            <person name="Muraguchi H."/>
            <person name="Natvig D.O."/>
            <person name="Palmerini H."/>
            <person name="Ramesh M.A."/>
            <person name="Rehmeyer C.J."/>
            <person name="Roe B.A."/>
            <person name="Shenoy N."/>
            <person name="Stanke M."/>
            <person name="Ter-Hovhannisyan V."/>
            <person name="Tunlid A."/>
            <person name="Velagapudi R."/>
            <person name="Vision T.J."/>
            <person name="Zeng Q."/>
            <person name="Zolan M.E."/>
            <person name="Pukkila P.J."/>
        </authorList>
    </citation>
    <scope>NUCLEOTIDE SEQUENCE [LARGE SCALE GENOMIC DNA]</scope>
    <source>
        <strain evidence="3">Okayama-7 / 130 / ATCC MYA-4618 / FGSC 9003</strain>
    </source>
</reference>